<dbReference type="EMBL" id="AGJL01000005">
    <property type="protein sequence ID" value="EHP88812.1"/>
    <property type="molecule type" value="Genomic_DNA"/>
</dbReference>
<dbReference type="AlphaFoldDB" id="H1KWY6"/>
<proteinExistence type="predicted"/>
<reference evidence="1 2" key="1">
    <citation type="submission" date="2011-09" db="EMBL/GenBank/DDBJ databases">
        <title>The draft genome of Methanotorris formicicus Mc-S-70.</title>
        <authorList>
            <consortium name="US DOE Joint Genome Institute (JGI-PGF)"/>
            <person name="Lucas S."/>
            <person name="Han J."/>
            <person name="Lapidus A."/>
            <person name="Cheng J.-F."/>
            <person name="Goodwin L."/>
            <person name="Pitluck S."/>
            <person name="Peters L."/>
            <person name="Land M.L."/>
            <person name="Hauser L."/>
            <person name="Sieprawska-Lupa M."/>
            <person name="Takai K."/>
            <person name="Miyazaki J."/>
            <person name="Whitman W."/>
            <person name="Woyke T.J."/>
        </authorList>
    </citation>
    <scope>NUCLEOTIDE SEQUENCE [LARGE SCALE GENOMIC DNA]</scope>
    <source>
        <strain evidence="1 2">Mc-S-70</strain>
    </source>
</reference>
<keyword evidence="2" id="KW-1185">Reference proteome</keyword>
<dbReference type="STRING" id="647171.MetfoDRAFT_0309"/>
<dbReference type="Proteomes" id="UP000003706">
    <property type="component" value="Unassembled WGS sequence"/>
</dbReference>
<evidence type="ECO:0000313" key="1">
    <source>
        <dbReference type="EMBL" id="EHP88812.1"/>
    </source>
</evidence>
<evidence type="ECO:0000313" key="2">
    <source>
        <dbReference type="Proteomes" id="UP000003706"/>
    </source>
</evidence>
<comment type="caution">
    <text evidence="1">The sequence shown here is derived from an EMBL/GenBank/DDBJ whole genome shotgun (WGS) entry which is preliminary data.</text>
</comment>
<name>H1KWY6_9EURY</name>
<protein>
    <submittedName>
        <fullName evidence="1">Uncharacterized protein</fullName>
    </submittedName>
</protein>
<sequence>MENSNPIIDFMKIAIEEEKRFIMDAIGMMQVL</sequence>
<accession>H1KWY6</accession>
<gene>
    <name evidence="1" type="ORF">MetfoDRAFT_0309</name>
</gene>
<organism evidence="1 2">
    <name type="scientific">Methanotorris formicicus Mc-S-70</name>
    <dbReference type="NCBI Taxonomy" id="647171"/>
    <lineage>
        <taxon>Archaea</taxon>
        <taxon>Methanobacteriati</taxon>
        <taxon>Methanobacteriota</taxon>
        <taxon>Methanomada group</taxon>
        <taxon>Methanococci</taxon>
        <taxon>Methanococcales</taxon>
        <taxon>Methanocaldococcaceae</taxon>
        <taxon>Methanotorris</taxon>
    </lineage>
</organism>